<dbReference type="Proteomes" id="UP000178885">
    <property type="component" value="Unassembled WGS sequence"/>
</dbReference>
<dbReference type="HAMAP" id="MF_00972">
    <property type="entry name" value="tRNA_aden_deaminase"/>
    <property type="match status" value="1"/>
</dbReference>
<dbReference type="GO" id="GO:0052717">
    <property type="term" value="F:tRNA-specific adenosine-34 deaminase activity"/>
    <property type="evidence" value="ECO:0007669"/>
    <property type="project" value="UniProtKB-UniRule"/>
</dbReference>
<accession>A0A1F6TKG5</accession>
<keyword evidence="4 8" id="KW-0479">Metal-binding</keyword>
<evidence type="ECO:0000256" key="1">
    <source>
        <dbReference type="ARBA" id="ARBA00010669"/>
    </source>
</evidence>
<dbReference type="Gene3D" id="3.40.140.10">
    <property type="entry name" value="Cytidine Deaminase, domain 2"/>
    <property type="match status" value="1"/>
</dbReference>
<dbReference type="GO" id="GO:0008270">
    <property type="term" value="F:zinc ion binding"/>
    <property type="evidence" value="ECO:0007669"/>
    <property type="project" value="UniProtKB-UniRule"/>
</dbReference>
<feature type="domain" description="CMP/dCMP-type deaminase" evidence="9">
    <location>
        <begin position="20"/>
        <end position="131"/>
    </location>
</feature>
<dbReference type="InterPro" id="IPR002125">
    <property type="entry name" value="CMP_dCMP_dom"/>
</dbReference>
<dbReference type="InterPro" id="IPR058535">
    <property type="entry name" value="MafB19-deam"/>
</dbReference>
<dbReference type="InterPro" id="IPR016192">
    <property type="entry name" value="APOBEC/CMP_deaminase_Zn-bd"/>
</dbReference>
<comment type="cofactor">
    <cofactor evidence="8">
        <name>Zn(2+)</name>
        <dbReference type="ChEBI" id="CHEBI:29105"/>
    </cofactor>
    <text evidence="8">Binds 1 zinc ion per subunit.</text>
</comment>
<keyword evidence="5 8" id="KW-0378">Hydrolase</keyword>
<dbReference type="InterPro" id="IPR028883">
    <property type="entry name" value="tRNA_aden_deaminase"/>
</dbReference>
<dbReference type="SUPFAM" id="SSF53927">
    <property type="entry name" value="Cytidine deaminase-like"/>
    <property type="match status" value="1"/>
</dbReference>
<comment type="similarity">
    <text evidence="1">Belongs to the cytidine and deoxycytidylate deaminase family. ADAT2 subfamily.</text>
</comment>
<evidence type="ECO:0000256" key="3">
    <source>
        <dbReference type="ARBA" id="ARBA00022694"/>
    </source>
</evidence>
<keyword evidence="3 8" id="KW-0819">tRNA processing</keyword>
<comment type="subunit">
    <text evidence="2 8">Homodimer.</text>
</comment>
<evidence type="ECO:0000256" key="6">
    <source>
        <dbReference type="ARBA" id="ARBA00022833"/>
    </source>
</evidence>
<evidence type="ECO:0000256" key="5">
    <source>
        <dbReference type="ARBA" id="ARBA00022801"/>
    </source>
</evidence>
<dbReference type="STRING" id="1817760.A2151_04945"/>
<evidence type="ECO:0000313" key="10">
    <source>
        <dbReference type="EMBL" id="OGI45555.1"/>
    </source>
</evidence>
<organism evidence="10 11">
    <name type="scientific">Candidatus Muproteobacteria bacterium RBG_16_65_34</name>
    <dbReference type="NCBI Taxonomy" id="1817760"/>
    <lineage>
        <taxon>Bacteria</taxon>
        <taxon>Pseudomonadati</taxon>
        <taxon>Pseudomonadota</taxon>
        <taxon>Candidatus Muproteobacteria</taxon>
    </lineage>
</organism>
<feature type="binding site" evidence="8">
    <location>
        <position position="71"/>
    </location>
    <ligand>
        <name>Zn(2+)</name>
        <dbReference type="ChEBI" id="CHEBI:29105"/>
        <note>catalytic</note>
    </ligand>
</feature>
<dbReference type="EMBL" id="MFSU01000102">
    <property type="protein sequence ID" value="OGI45555.1"/>
    <property type="molecule type" value="Genomic_DNA"/>
</dbReference>
<protein>
    <recommendedName>
        <fullName evidence="8">tRNA-specific adenosine deaminase</fullName>
        <ecNumber evidence="8">3.5.4.33</ecNumber>
    </recommendedName>
</protein>
<reference evidence="10 11" key="1">
    <citation type="journal article" date="2016" name="Nat. Commun.">
        <title>Thousands of microbial genomes shed light on interconnected biogeochemical processes in an aquifer system.</title>
        <authorList>
            <person name="Anantharaman K."/>
            <person name="Brown C.T."/>
            <person name="Hug L.A."/>
            <person name="Sharon I."/>
            <person name="Castelle C.J."/>
            <person name="Probst A.J."/>
            <person name="Thomas B.C."/>
            <person name="Singh A."/>
            <person name="Wilkins M.J."/>
            <person name="Karaoz U."/>
            <person name="Brodie E.L."/>
            <person name="Williams K.H."/>
            <person name="Hubbard S.S."/>
            <person name="Banfield J.F."/>
        </authorList>
    </citation>
    <scope>NUCLEOTIDE SEQUENCE [LARGE SCALE GENOMIC DNA]</scope>
</reference>
<dbReference type="PROSITE" id="PS00903">
    <property type="entry name" value="CYT_DCMP_DEAMINASES_1"/>
    <property type="match status" value="1"/>
</dbReference>
<dbReference type="PANTHER" id="PTHR11079">
    <property type="entry name" value="CYTOSINE DEAMINASE FAMILY MEMBER"/>
    <property type="match status" value="1"/>
</dbReference>
<dbReference type="CDD" id="cd01285">
    <property type="entry name" value="nucleoside_deaminase"/>
    <property type="match status" value="1"/>
</dbReference>
<dbReference type="Pfam" id="PF14437">
    <property type="entry name" value="MafB19-deam"/>
    <property type="match status" value="1"/>
</dbReference>
<evidence type="ECO:0000256" key="8">
    <source>
        <dbReference type="HAMAP-Rule" id="MF_00972"/>
    </source>
</evidence>
<dbReference type="NCBIfam" id="NF008113">
    <property type="entry name" value="PRK10860.1"/>
    <property type="match status" value="1"/>
</dbReference>
<dbReference type="AlphaFoldDB" id="A0A1F6TKG5"/>
<evidence type="ECO:0000256" key="7">
    <source>
        <dbReference type="ARBA" id="ARBA00048045"/>
    </source>
</evidence>
<dbReference type="InterPro" id="IPR016193">
    <property type="entry name" value="Cytidine_deaminase-like"/>
</dbReference>
<dbReference type="PANTHER" id="PTHR11079:SF202">
    <property type="entry name" value="TRNA-SPECIFIC ADENOSINE DEAMINASE"/>
    <property type="match status" value="1"/>
</dbReference>
<dbReference type="PROSITE" id="PS51747">
    <property type="entry name" value="CYT_DCMP_DEAMINASES_2"/>
    <property type="match status" value="1"/>
</dbReference>
<dbReference type="FunFam" id="3.40.140.10:FF:000005">
    <property type="entry name" value="tRNA-specific adenosine deaminase"/>
    <property type="match status" value="1"/>
</dbReference>
<comment type="catalytic activity">
    <reaction evidence="7 8">
        <text>adenosine(34) in tRNA + H2O + H(+) = inosine(34) in tRNA + NH4(+)</text>
        <dbReference type="Rhea" id="RHEA:43168"/>
        <dbReference type="Rhea" id="RHEA-COMP:10373"/>
        <dbReference type="Rhea" id="RHEA-COMP:10374"/>
        <dbReference type="ChEBI" id="CHEBI:15377"/>
        <dbReference type="ChEBI" id="CHEBI:15378"/>
        <dbReference type="ChEBI" id="CHEBI:28938"/>
        <dbReference type="ChEBI" id="CHEBI:74411"/>
        <dbReference type="ChEBI" id="CHEBI:82852"/>
        <dbReference type="EC" id="3.5.4.33"/>
    </reaction>
</comment>
<evidence type="ECO:0000256" key="4">
    <source>
        <dbReference type="ARBA" id="ARBA00022723"/>
    </source>
</evidence>
<dbReference type="EC" id="3.5.4.33" evidence="8"/>
<feature type="binding site" evidence="8">
    <location>
        <position position="101"/>
    </location>
    <ligand>
        <name>Zn(2+)</name>
        <dbReference type="ChEBI" id="CHEBI:29105"/>
        <note>catalytic</note>
    </ligand>
</feature>
<name>A0A1F6TKG5_9PROT</name>
<comment type="function">
    <text evidence="8">Catalyzes the deamination of adenosine to inosine at the wobble position 34 of tRNA(Arg2).</text>
</comment>
<sequence length="168" mass="18208">MKQKVDRPSENSALRTPHSEIDVGWMRRALTLARQAEDAGEVPIGALVVFNEEIVGEGWNQPIVSSDPTAHAEIGALRAAAARMRNYRLPGATLYVTLEPCPMCAGAIVQARLARVVYGAPDPKAGAAGTLFNLLQSERLNHRAEVTPGVLGEECGEMLRCFFQARRA</sequence>
<feature type="active site" description="Proton donor" evidence="8">
    <location>
        <position position="73"/>
    </location>
</feature>
<evidence type="ECO:0000313" key="11">
    <source>
        <dbReference type="Proteomes" id="UP000178885"/>
    </source>
</evidence>
<dbReference type="GO" id="GO:0002100">
    <property type="term" value="P:tRNA wobble adenosine to inosine editing"/>
    <property type="evidence" value="ECO:0007669"/>
    <property type="project" value="UniProtKB-UniRule"/>
</dbReference>
<comment type="caution">
    <text evidence="10">The sequence shown here is derived from an EMBL/GenBank/DDBJ whole genome shotgun (WGS) entry which is preliminary data.</text>
</comment>
<feature type="binding site" evidence="8">
    <location>
        <position position="104"/>
    </location>
    <ligand>
        <name>Zn(2+)</name>
        <dbReference type="ChEBI" id="CHEBI:29105"/>
        <note>catalytic</note>
    </ligand>
</feature>
<evidence type="ECO:0000256" key="2">
    <source>
        <dbReference type="ARBA" id="ARBA00011738"/>
    </source>
</evidence>
<gene>
    <name evidence="8" type="primary">tadA</name>
    <name evidence="10" type="ORF">A2151_04945</name>
</gene>
<proteinExistence type="inferred from homology"/>
<keyword evidence="6 8" id="KW-0862">Zinc</keyword>
<evidence type="ECO:0000259" key="9">
    <source>
        <dbReference type="PROSITE" id="PS51747"/>
    </source>
</evidence>